<protein>
    <submittedName>
        <fullName evidence="1">Uncharacterized protein</fullName>
    </submittedName>
</protein>
<evidence type="ECO:0000313" key="2">
    <source>
        <dbReference type="Proteomes" id="UP001184861"/>
    </source>
</evidence>
<name>A0AAE4C5D3_9FLAO</name>
<dbReference type="Proteomes" id="UP001184861">
    <property type="component" value="Unassembled WGS sequence"/>
</dbReference>
<comment type="caution">
    <text evidence="1">The sequence shown here is derived from an EMBL/GenBank/DDBJ whole genome shotgun (WGS) entry which is preliminary data.</text>
</comment>
<accession>A0AAE4C5D3</accession>
<reference evidence="1" key="1">
    <citation type="submission" date="2023-07" db="EMBL/GenBank/DDBJ databases">
        <title>Sorghum-associated microbial communities from plants grown in Nebraska, USA.</title>
        <authorList>
            <person name="Schachtman D."/>
        </authorList>
    </citation>
    <scope>NUCLEOTIDE SEQUENCE</scope>
    <source>
        <strain evidence="1">DS2360</strain>
    </source>
</reference>
<dbReference type="AlphaFoldDB" id="A0AAE4C5D3"/>
<proteinExistence type="predicted"/>
<evidence type="ECO:0000313" key="1">
    <source>
        <dbReference type="EMBL" id="MDR6528454.1"/>
    </source>
</evidence>
<organism evidence="1 2">
    <name type="scientific">Chryseobacterium rhizosphaerae</name>
    <dbReference type="NCBI Taxonomy" id="395937"/>
    <lineage>
        <taxon>Bacteria</taxon>
        <taxon>Pseudomonadati</taxon>
        <taxon>Bacteroidota</taxon>
        <taxon>Flavobacteriia</taxon>
        <taxon>Flavobacteriales</taxon>
        <taxon>Weeksellaceae</taxon>
        <taxon>Chryseobacterium group</taxon>
        <taxon>Chryseobacterium</taxon>
    </lineage>
</organism>
<dbReference type="EMBL" id="JAVDQY010000005">
    <property type="protein sequence ID" value="MDR6528454.1"/>
    <property type="molecule type" value="Genomic_DNA"/>
</dbReference>
<sequence length="31" mass="3690">MNYYNATDFVALLKYLCLLQKLIVKNKNIKL</sequence>
<gene>
    <name evidence="1" type="ORF">J2787_003891</name>
</gene>